<dbReference type="InterPro" id="IPR035992">
    <property type="entry name" value="Ricin_B-like_lectins"/>
</dbReference>
<gene>
    <name evidence="2" type="ORF">GCM10023196_072940</name>
</gene>
<dbReference type="EMBL" id="BAABHK010000012">
    <property type="protein sequence ID" value="GAA4633819.1"/>
    <property type="molecule type" value="Genomic_DNA"/>
</dbReference>
<dbReference type="InterPro" id="IPR000772">
    <property type="entry name" value="Ricin_B_lectin"/>
</dbReference>
<dbReference type="Proteomes" id="UP001501442">
    <property type="component" value="Unassembled WGS sequence"/>
</dbReference>
<protein>
    <recommendedName>
        <fullName evidence="1">Ricin B lectin domain-containing protein</fullName>
    </recommendedName>
</protein>
<feature type="domain" description="Ricin B lectin" evidence="1">
    <location>
        <begin position="365"/>
        <end position="502"/>
    </location>
</feature>
<dbReference type="PROSITE" id="PS50231">
    <property type="entry name" value="RICIN_B_LECTIN"/>
    <property type="match status" value="1"/>
</dbReference>
<reference evidence="3" key="1">
    <citation type="journal article" date="2019" name="Int. J. Syst. Evol. Microbiol.">
        <title>The Global Catalogue of Microorganisms (GCM) 10K type strain sequencing project: providing services to taxonomists for standard genome sequencing and annotation.</title>
        <authorList>
            <consortium name="The Broad Institute Genomics Platform"/>
            <consortium name="The Broad Institute Genome Sequencing Center for Infectious Disease"/>
            <person name="Wu L."/>
            <person name="Ma J."/>
        </authorList>
    </citation>
    <scope>NUCLEOTIDE SEQUENCE [LARGE SCALE GENOMIC DNA]</scope>
    <source>
        <strain evidence="3">JCM 17939</strain>
    </source>
</reference>
<evidence type="ECO:0000259" key="1">
    <source>
        <dbReference type="SMART" id="SM00458"/>
    </source>
</evidence>
<evidence type="ECO:0000313" key="3">
    <source>
        <dbReference type="Proteomes" id="UP001501442"/>
    </source>
</evidence>
<sequence>MLSTARNPLRAFVVAATAILLLALAPLAYAYGPSVLYQPPSGTPEYGALYPKTVQLHHNGAQNGTLLATFEQPATTPVFPVYRSTDNGETWSRISSVADTVNGWGNRNGAFLYELPQQIGDMPAGTILCVGLSAPSDKSAERMEVYKSNDAGRNWAWVSEIAQSGGYQTTPIWEPFVMVANNKLIVYYSDERDKAHNNQKIVHQTSTDGVHWGPVVNDVAPTDSNLRPGMPVVSKLANGKYFMSYEVVNLGSGTPNHFKISDDPEDWNATDLGTQLDKGGSPYNIVLPDGKLVYNSYGSGDVLVNTDNGSGPWTHVKTPIEAGYSRTLQYVSGTGRVLIMSCGGFWQGTTNTIRYADVDLGHSAGAYYKLVNRKSGKVLGVQGGSLADGADLVQWTGTGAPDQAWHMTAASGGGATVLGDRGSGRVIGVYASGTADGAAVVQWLDTGAADQRWQVVQAGSYVKLRNVGSGKVLGVLGGSTADGAQVVQWTDNGSLDQQWQVVQVG</sequence>
<dbReference type="SUPFAM" id="SSF110296">
    <property type="entry name" value="Oligoxyloglucan reducing end-specific cellobiohydrolase"/>
    <property type="match status" value="1"/>
</dbReference>
<dbReference type="SMART" id="SM00458">
    <property type="entry name" value="RICIN"/>
    <property type="match status" value="1"/>
</dbReference>
<dbReference type="Gene3D" id="2.120.10.10">
    <property type="match status" value="1"/>
</dbReference>
<dbReference type="Pfam" id="PF14200">
    <property type="entry name" value="RicinB_lectin_2"/>
    <property type="match status" value="2"/>
</dbReference>
<dbReference type="PANTHER" id="PTHR38792">
    <property type="entry name" value="BNR/ASP-BOX REPEAT DOMAIN PROTEIN (AFU_ORTHOLOGUE AFUA_7G06430)-RELATED"/>
    <property type="match status" value="1"/>
</dbReference>
<dbReference type="PANTHER" id="PTHR38792:SF3">
    <property type="entry name" value="BNR_ASP-BOX REPEAT DOMAIN PROTEIN (AFU_ORTHOLOGUE AFUA_7G06430)-RELATED"/>
    <property type="match status" value="1"/>
</dbReference>
<dbReference type="CDD" id="cd15482">
    <property type="entry name" value="Sialidase_non-viral"/>
    <property type="match status" value="1"/>
</dbReference>
<proteinExistence type="predicted"/>
<keyword evidence="3" id="KW-1185">Reference proteome</keyword>
<dbReference type="Gene3D" id="2.80.10.50">
    <property type="match status" value="3"/>
</dbReference>
<dbReference type="RefSeq" id="WP_345436821.1">
    <property type="nucleotide sequence ID" value="NZ_BAABHK010000012.1"/>
</dbReference>
<accession>A0ABP8UMV5</accession>
<dbReference type="SUPFAM" id="SSF50370">
    <property type="entry name" value="Ricin B-like lectins"/>
    <property type="match status" value="1"/>
</dbReference>
<organism evidence="2 3">
    <name type="scientific">Actinoallomurus vinaceus</name>
    <dbReference type="NCBI Taxonomy" id="1080074"/>
    <lineage>
        <taxon>Bacteria</taxon>
        <taxon>Bacillati</taxon>
        <taxon>Actinomycetota</taxon>
        <taxon>Actinomycetes</taxon>
        <taxon>Streptosporangiales</taxon>
        <taxon>Thermomonosporaceae</taxon>
        <taxon>Actinoallomurus</taxon>
    </lineage>
</organism>
<comment type="caution">
    <text evidence="2">The sequence shown here is derived from an EMBL/GenBank/DDBJ whole genome shotgun (WGS) entry which is preliminary data.</text>
</comment>
<evidence type="ECO:0000313" key="2">
    <source>
        <dbReference type="EMBL" id="GAA4633819.1"/>
    </source>
</evidence>
<name>A0ABP8UMV5_9ACTN</name>